<evidence type="ECO:0000313" key="2">
    <source>
        <dbReference type="EMBL" id="EIJ88027.1"/>
    </source>
</evidence>
<dbReference type="Proteomes" id="UP000002872">
    <property type="component" value="Unassembled WGS sequence"/>
</dbReference>
<sequence>MGRISRNTLIEEVYNELTDMYKIIIYNPKYGRLTINPDGALNQLWQYIESIYIRFTEAKRFLSPEVEIDYIIAIDHQRSKGNINMQSRNCESDRVSESLYQEGDLLNYTREYYSTFLKMFPSLRKSLSIETTKEDSFLIFLENEIVEPYTHTILAALLLLSEGLDIALTMEESTEGNCLVLRKRNGKHVFTIGMNLFSYSSECGAGQREDTKTIYLQEAVDVINFFINNKRNPILEKEGFVEPQTYEEFKTGRFLNRPSFLIQMYIHHYMKAKKTKNIMKCIIGSLYEILWEHIETKAGDSAEHSLANDVFSRYFISIESTGAGLNYLDIVKEVHTVSEQKEGALISFNLEPNQNIKQTIKEADYLNPRVSAHFCGILEESRSVTESVNYMETTLLGIVCFFAYDCTRGIYTTEHMKNASSRLKEFFAKYPKLHLEDSKVIHAEWNRVLSNLNNPGVSYIDATRTRLEIGIINMICVIAELLGAYEQEKEKLNNLKKDLNGNEKVYEEEVYEYIEKCLKGLFWTMNDRVEPSISVENLLKHKNSANKYDLYGEVTVKYTNNDVGNKLAVYVYQTESFYRITVARLKQFCTLEISKLNELANSSVIQGASFVKYVIRHYIQLIIEEEGFFERSVQKFIDDSLLKRGINALCIDVNSLLLYAECLGLYKYGGNNMTLFKFLVVYIAKLQLPTTHYIVRFASNIIGQQCSSNQLLHRRALTFIPFIKDHQSYFPYIKFDTITYKASIFSDKTVMQFLMKLVNINAEDSVISYLTSYVELDGRCQLACLLDILGGMLQQNEQICLLSCLTVCGTTMKHICTLVNTMKKIDNVLPDTQLIERSSVNAILLLFIGIACQEKARFTSIIKECFYLITDQEALGINPVKECTLEYYHNILNCLKSMEVILCRPNNELDRVKINCILNMYSKMLNSVEVLEYNE</sequence>
<dbReference type="EMBL" id="GL870879">
    <property type="protein sequence ID" value="EIJ88027.1"/>
    <property type="molecule type" value="Genomic_DNA"/>
</dbReference>
<gene>
    <name evidence="2" type="ORF">NEQG_01471</name>
</gene>
<name>I3EFN0_NEMP3</name>
<dbReference type="VEuPathDB" id="MicrosporidiaDB:NEQG_01471"/>
<keyword evidence="1" id="KW-0175">Coiled coil</keyword>
<organism evidence="2 3">
    <name type="scientific">Nematocida parisii (strain ERTm3)</name>
    <name type="common">Nematode killer fungus</name>
    <dbReference type="NCBI Taxonomy" id="935791"/>
    <lineage>
        <taxon>Eukaryota</taxon>
        <taxon>Fungi</taxon>
        <taxon>Fungi incertae sedis</taxon>
        <taxon>Microsporidia</taxon>
        <taxon>Nematocida</taxon>
    </lineage>
</organism>
<dbReference type="InParanoid" id="I3EFN0"/>
<evidence type="ECO:0000256" key="1">
    <source>
        <dbReference type="SAM" id="Coils"/>
    </source>
</evidence>
<proteinExistence type="predicted"/>
<protein>
    <submittedName>
        <fullName evidence="2">Uncharacterized protein</fullName>
    </submittedName>
</protein>
<reference evidence="2" key="1">
    <citation type="submission" date="2011-01" db="EMBL/GenBank/DDBJ databases">
        <title>The Genome Sequence of Nematocida parisii strain ERTm3.</title>
        <authorList>
            <consortium name="The Broad Institute Genome Sequencing Platform"/>
            <consortium name="The Broad Institute Genome Sequencing Center for Infectious Disease"/>
            <person name="Cuomo C."/>
            <person name="Troemel E."/>
            <person name="Young S.K."/>
            <person name="Zeng Q."/>
            <person name="Gargeya S."/>
            <person name="Fitzgerald M."/>
            <person name="Haas B."/>
            <person name="Abouelleil A."/>
            <person name="Alvarado L."/>
            <person name="Arachchi H.M."/>
            <person name="Berlin A."/>
            <person name="Chapman S.B."/>
            <person name="Gearin G."/>
            <person name="Goldberg J."/>
            <person name="Griggs A."/>
            <person name="Gujja S."/>
            <person name="Hansen M."/>
            <person name="Heiman D."/>
            <person name="Howarth C."/>
            <person name="Larimer J."/>
            <person name="Lui A."/>
            <person name="MacDonald P.J.P."/>
            <person name="McCowen C."/>
            <person name="Montmayeur A."/>
            <person name="Murphy C."/>
            <person name="Neiman D."/>
            <person name="Pearson M."/>
            <person name="Priest M."/>
            <person name="Roberts A."/>
            <person name="Saif S."/>
            <person name="Shea T."/>
            <person name="Sisk P."/>
            <person name="Stolte C."/>
            <person name="Sykes S."/>
            <person name="Wortman J."/>
            <person name="Nusbaum C."/>
            <person name="Birren B."/>
        </authorList>
    </citation>
    <scope>NUCLEOTIDE SEQUENCE</scope>
    <source>
        <strain evidence="2">ERTm3</strain>
    </source>
</reference>
<accession>I3EFN0</accession>
<feature type="coiled-coil region" evidence="1">
    <location>
        <begin position="478"/>
        <end position="509"/>
    </location>
</feature>
<dbReference type="HOGENOM" id="CLU_009683_3_0_1"/>
<dbReference type="AlphaFoldDB" id="I3EFN0"/>
<dbReference type="OrthoDB" id="10285500at2759"/>
<keyword evidence="3" id="KW-1185">Reference proteome</keyword>
<evidence type="ECO:0000313" key="3">
    <source>
        <dbReference type="Proteomes" id="UP000002872"/>
    </source>
</evidence>